<dbReference type="EMBL" id="QMRA01000031">
    <property type="protein sequence ID" value="RLE54202.1"/>
    <property type="molecule type" value="Genomic_DNA"/>
</dbReference>
<protein>
    <submittedName>
        <fullName evidence="2">Uncharacterized protein</fullName>
    </submittedName>
</protein>
<accession>A0A497F4P4</accession>
<proteinExistence type="inferred from homology"/>
<name>A0A497F4P4_9CREN</name>
<evidence type="ECO:0000313" key="2">
    <source>
        <dbReference type="EMBL" id="RLE54202.1"/>
    </source>
</evidence>
<dbReference type="NCBIfam" id="NF011465">
    <property type="entry name" value="PRK14886.1-1"/>
    <property type="match status" value="1"/>
</dbReference>
<comment type="similarity">
    <text evidence="1">Belongs to the CGI121/TPRKB family.</text>
</comment>
<dbReference type="Proteomes" id="UP000269499">
    <property type="component" value="Unassembled WGS sequence"/>
</dbReference>
<dbReference type="Gene3D" id="3.30.2380.10">
    <property type="entry name" value="CGI121/TPRKB"/>
    <property type="match status" value="1"/>
</dbReference>
<evidence type="ECO:0000256" key="1">
    <source>
        <dbReference type="ARBA" id="ARBA00005546"/>
    </source>
</evidence>
<dbReference type="InterPro" id="IPR036504">
    <property type="entry name" value="CGI121/TPRKB_sf"/>
</dbReference>
<dbReference type="SUPFAM" id="SSF143870">
    <property type="entry name" value="PF0523-like"/>
    <property type="match status" value="1"/>
</dbReference>
<evidence type="ECO:0000313" key="3">
    <source>
        <dbReference type="Proteomes" id="UP000269499"/>
    </source>
</evidence>
<dbReference type="AlphaFoldDB" id="A0A497F4P4"/>
<dbReference type="Pfam" id="PF08617">
    <property type="entry name" value="CGI-121"/>
    <property type="match status" value="1"/>
</dbReference>
<dbReference type="InterPro" id="IPR013926">
    <property type="entry name" value="CGI121/TPRKB"/>
</dbReference>
<comment type="caution">
    <text evidence="2">The sequence shown here is derived from an EMBL/GenBank/DDBJ whole genome shotgun (WGS) entry which is preliminary data.</text>
</comment>
<organism evidence="2 3">
    <name type="scientific">Thermoproteota archaeon</name>
    <dbReference type="NCBI Taxonomy" id="2056631"/>
    <lineage>
        <taxon>Archaea</taxon>
        <taxon>Thermoproteota</taxon>
    </lineage>
</organism>
<sequence>MLNWKASEPIIIRVEELGKFVCVAGVDRVEVYEVQRILEAAQKCKEKFRVVLQVVDADCIASWRHAVSAAVKALRAFDESRNVCDKVEVEVILYLSGRRQIRDAIEAVGVKSSSTRLAVICLAEDAESASSAVNCFRSAIGGVIDNSVLEIKSAEKAEILRRVYDINDDELSAVMRNDVDFGGAIERIVIERGAILDLIK</sequence>
<reference evidence="2 3" key="1">
    <citation type="submission" date="2018-06" db="EMBL/GenBank/DDBJ databases">
        <title>Extensive metabolic versatility and redundancy in microbially diverse, dynamic hydrothermal sediments.</title>
        <authorList>
            <person name="Dombrowski N."/>
            <person name="Teske A."/>
            <person name="Baker B.J."/>
        </authorList>
    </citation>
    <scope>NUCLEOTIDE SEQUENCE [LARGE SCALE GENOMIC DNA]</scope>
    <source>
        <strain evidence="2">B20_G2</strain>
    </source>
</reference>
<gene>
    <name evidence="2" type="ORF">DRJ26_02165</name>
</gene>